<dbReference type="GO" id="GO:0071555">
    <property type="term" value="P:cell wall organization"/>
    <property type="evidence" value="ECO:0007669"/>
    <property type="project" value="UniProtKB-KW"/>
</dbReference>
<dbReference type="GO" id="GO:0008932">
    <property type="term" value="F:lytic endotransglycosylase activity"/>
    <property type="evidence" value="ECO:0007669"/>
    <property type="project" value="UniProtKB-UniRule"/>
</dbReference>
<evidence type="ECO:0000256" key="2">
    <source>
        <dbReference type="ARBA" id="ARBA00022692"/>
    </source>
</evidence>
<dbReference type="AlphaFoldDB" id="A0A378IAX8"/>
<dbReference type="EC" id="4.2.2.29" evidence="7"/>
<keyword evidence="1 7" id="KW-1003">Cell membrane</keyword>
<proteinExistence type="inferred from homology"/>
<evidence type="ECO:0000313" key="10">
    <source>
        <dbReference type="Proteomes" id="UP000054735"/>
    </source>
</evidence>
<keyword evidence="5 7" id="KW-0456">Lyase</keyword>
<keyword evidence="6 7" id="KW-0961">Cell wall biogenesis/degradation</keyword>
<evidence type="ECO:0000256" key="3">
    <source>
        <dbReference type="ARBA" id="ARBA00022989"/>
    </source>
</evidence>
<comment type="function">
    <text evidence="7">Functions as a peptidoglycan terminase that cleaves nascent peptidoglycan strands endolytically to terminate their elongation.</text>
</comment>
<feature type="site" description="Important for catalytic activity" evidence="7">
    <location>
        <position position="214"/>
    </location>
</feature>
<dbReference type="Gene3D" id="3.30.160.60">
    <property type="entry name" value="Classic Zinc Finger"/>
    <property type="match status" value="1"/>
</dbReference>
<dbReference type="EMBL" id="UGNW01000001">
    <property type="protein sequence ID" value="STX31701.1"/>
    <property type="molecule type" value="Genomic_DNA"/>
</dbReference>
<dbReference type="GO" id="GO:0005886">
    <property type="term" value="C:plasma membrane"/>
    <property type="evidence" value="ECO:0007669"/>
    <property type="project" value="UniProtKB-UniRule"/>
</dbReference>
<dbReference type="Pfam" id="PF02618">
    <property type="entry name" value="YceG"/>
    <property type="match status" value="1"/>
</dbReference>
<dbReference type="EMBL" id="LNXT01000010">
    <property type="protein sequence ID" value="KTC74384.1"/>
    <property type="molecule type" value="Genomic_DNA"/>
</dbReference>
<dbReference type="HAMAP" id="MF_02065">
    <property type="entry name" value="MltG"/>
    <property type="match status" value="1"/>
</dbReference>
<evidence type="ECO:0000256" key="7">
    <source>
        <dbReference type="HAMAP-Rule" id="MF_02065"/>
    </source>
</evidence>
<reference evidence="9 11" key="2">
    <citation type="submission" date="2018-06" db="EMBL/GenBank/DDBJ databases">
        <authorList>
            <consortium name="Pathogen Informatics"/>
            <person name="Doyle S."/>
        </authorList>
    </citation>
    <scope>NUCLEOTIDE SEQUENCE [LARGE SCALE GENOMIC DNA]</scope>
    <source>
        <strain evidence="9 11">NCTC12437</strain>
    </source>
</reference>
<dbReference type="PANTHER" id="PTHR30518">
    <property type="entry name" value="ENDOLYTIC MUREIN TRANSGLYCOSYLASE"/>
    <property type="match status" value="1"/>
</dbReference>
<keyword evidence="2 7" id="KW-0812">Transmembrane</keyword>
<reference evidence="8 10" key="1">
    <citation type="submission" date="2015-11" db="EMBL/GenBank/DDBJ databases">
        <title>Genomic analysis of 38 Legionella species identifies large and diverse effector repertoires.</title>
        <authorList>
            <person name="Burstein D."/>
            <person name="Amaro F."/>
            <person name="Zusman T."/>
            <person name="Lifshitz Z."/>
            <person name="Cohen O."/>
            <person name="Gilbert J.A."/>
            <person name="Pupko T."/>
            <person name="Shuman H.A."/>
            <person name="Segal G."/>
        </authorList>
    </citation>
    <scope>NUCLEOTIDE SEQUENCE [LARGE SCALE GENOMIC DNA]</scope>
    <source>
        <strain evidence="8 10">CDC#1407-AL-14</strain>
    </source>
</reference>
<evidence type="ECO:0000256" key="5">
    <source>
        <dbReference type="ARBA" id="ARBA00023239"/>
    </source>
</evidence>
<comment type="catalytic activity">
    <reaction evidence="7">
        <text>a peptidoglycan chain = a peptidoglycan chain with N-acetyl-1,6-anhydromuramyl-[peptide] at the reducing end + a peptidoglycan chain with N-acetylglucosamine at the non-reducing end.</text>
        <dbReference type="EC" id="4.2.2.29"/>
    </reaction>
</comment>
<dbReference type="NCBIfam" id="TIGR00247">
    <property type="entry name" value="endolytic transglycosylase MltG"/>
    <property type="match status" value="1"/>
</dbReference>
<name>A0A378IAX8_9GAMM</name>
<evidence type="ECO:0000256" key="1">
    <source>
        <dbReference type="ARBA" id="ARBA00022475"/>
    </source>
</evidence>
<keyword evidence="10" id="KW-1185">Reference proteome</keyword>
<gene>
    <name evidence="9" type="primary">yceG</name>
    <name evidence="7" type="synonym">mltG</name>
    <name evidence="8" type="ORF">Lbir_0849</name>
    <name evidence="9" type="ORF">NCTC12437_01475</name>
</gene>
<evidence type="ECO:0000256" key="4">
    <source>
        <dbReference type="ARBA" id="ARBA00023136"/>
    </source>
</evidence>
<accession>A0A378IAX8</accession>
<dbReference type="Gene3D" id="3.30.1490.480">
    <property type="entry name" value="Endolytic murein transglycosylase"/>
    <property type="match status" value="1"/>
</dbReference>
<dbReference type="PANTHER" id="PTHR30518:SF2">
    <property type="entry name" value="ENDOLYTIC MUREIN TRANSGLYCOSYLASE"/>
    <property type="match status" value="1"/>
</dbReference>
<dbReference type="GO" id="GO:0009252">
    <property type="term" value="P:peptidoglycan biosynthetic process"/>
    <property type="evidence" value="ECO:0007669"/>
    <property type="project" value="UniProtKB-UniRule"/>
</dbReference>
<dbReference type="InterPro" id="IPR003770">
    <property type="entry name" value="MLTG-like"/>
</dbReference>
<organism evidence="9 11">
    <name type="scientific">Legionella birminghamensis</name>
    <dbReference type="NCBI Taxonomy" id="28083"/>
    <lineage>
        <taxon>Bacteria</taxon>
        <taxon>Pseudomonadati</taxon>
        <taxon>Pseudomonadota</taxon>
        <taxon>Gammaproteobacteria</taxon>
        <taxon>Legionellales</taxon>
        <taxon>Legionellaceae</taxon>
        <taxon>Legionella</taxon>
    </lineage>
</organism>
<dbReference type="OrthoDB" id="9814591at2"/>
<dbReference type="Proteomes" id="UP000054735">
    <property type="component" value="Unassembled WGS sequence"/>
</dbReference>
<comment type="similarity">
    <text evidence="7">Belongs to the transglycosylase MltG family.</text>
</comment>
<dbReference type="CDD" id="cd08010">
    <property type="entry name" value="MltG_like"/>
    <property type="match status" value="1"/>
</dbReference>
<dbReference type="RefSeq" id="WP_058522948.1">
    <property type="nucleotide sequence ID" value="NZ_CAAAHV010000012.1"/>
</dbReference>
<evidence type="ECO:0000313" key="8">
    <source>
        <dbReference type="EMBL" id="KTC74384.1"/>
    </source>
</evidence>
<protein>
    <recommendedName>
        <fullName evidence="7">Endolytic murein transglycosylase</fullName>
        <ecNumber evidence="7">4.2.2.29</ecNumber>
    </recommendedName>
    <alternativeName>
        <fullName evidence="7">Peptidoglycan lytic transglycosylase</fullName>
    </alternativeName>
    <alternativeName>
        <fullName evidence="7">Peptidoglycan polymerization terminase</fullName>
    </alternativeName>
</protein>
<keyword evidence="4 7" id="KW-0472">Membrane</keyword>
<evidence type="ECO:0000313" key="9">
    <source>
        <dbReference type="EMBL" id="STX31701.1"/>
    </source>
</evidence>
<dbReference type="STRING" id="28083.Lbir_0849"/>
<keyword evidence="3 7" id="KW-1133">Transmembrane helix</keyword>
<keyword evidence="7" id="KW-0997">Cell inner membrane</keyword>
<evidence type="ECO:0000256" key="6">
    <source>
        <dbReference type="ARBA" id="ARBA00023316"/>
    </source>
</evidence>
<sequence length="332" mass="37198">MFGRVIKPLVFLLITFGLILLGYKAYYVHNDLHSAMLNDGKPVIIEVKPNSTASAIVHLLKSQGLIQSDQALLQYIRWKKIASQFKAGVYKIEAGDSALDFLDKLMQGKVLIESITIIEGTTLAQVEKQFSETTYLHFSPDDFEPILNNHETAEGLLLADTYRYNAGSDAKKIILLANKNLEQVLNEAWQQRTPGLPYKTPYELLIAASILEKEASIQQERGIISGVIVNRLKKHMPLQMDPTVIYAMGPAFKGKLTHADLAVNSPYNTYRNKGLPPTPIAMVGRSAIFAAAQPEKTDYLYYVAKGDGSHFFSTNYEEQRRAVSRYLIKGRE</sequence>
<evidence type="ECO:0000313" key="11">
    <source>
        <dbReference type="Proteomes" id="UP000255066"/>
    </source>
</evidence>
<dbReference type="Proteomes" id="UP000255066">
    <property type="component" value="Unassembled WGS sequence"/>
</dbReference>